<accession>A0ABP0G458</accession>
<dbReference type="Gene3D" id="2.30.30.380">
    <property type="entry name" value="Zn-finger domain of Sec23/24"/>
    <property type="match status" value="1"/>
</dbReference>
<dbReference type="InterPro" id="IPR036180">
    <property type="entry name" value="Gelsolin-like_dom_sf"/>
</dbReference>
<keyword evidence="7" id="KW-0256">Endoplasmic reticulum</keyword>
<dbReference type="EMBL" id="CAWYQH010000102">
    <property type="protein sequence ID" value="CAK8686619.1"/>
    <property type="molecule type" value="Genomic_DNA"/>
</dbReference>
<dbReference type="Pfam" id="PF04811">
    <property type="entry name" value="Sec23_trunk"/>
    <property type="match status" value="1"/>
</dbReference>
<evidence type="ECO:0000259" key="15">
    <source>
        <dbReference type="Pfam" id="PF04810"/>
    </source>
</evidence>
<feature type="region of interest" description="Disordered" evidence="13">
    <location>
        <begin position="77"/>
        <end position="423"/>
    </location>
</feature>
<dbReference type="Gene3D" id="1.20.120.730">
    <property type="entry name" value="Sec23/Sec24 helical domain"/>
    <property type="match status" value="1"/>
</dbReference>
<dbReference type="InterPro" id="IPR006896">
    <property type="entry name" value="Sec23/24_trunk_dom"/>
</dbReference>
<feature type="compositionally biased region" description="Basic and acidic residues" evidence="13">
    <location>
        <begin position="47"/>
        <end position="58"/>
    </location>
</feature>
<feature type="compositionally biased region" description="Polar residues" evidence="13">
    <location>
        <begin position="1"/>
        <end position="31"/>
    </location>
</feature>
<dbReference type="InterPro" id="IPR006900">
    <property type="entry name" value="Sec23/24_helical_dom"/>
</dbReference>
<dbReference type="Gene3D" id="3.40.50.410">
    <property type="entry name" value="von Willebrand factor, type A domain"/>
    <property type="match status" value="1"/>
</dbReference>
<dbReference type="Pfam" id="PF04810">
    <property type="entry name" value="zf-Sec23_Sec24"/>
    <property type="match status" value="1"/>
</dbReference>
<proteinExistence type="inferred from homology"/>
<comment type="subcellular location">
    <subcellularLocation>
        <location evidence="1">Cytoplasmic vesicle</location>
        <location evidence="1">COPII-coated vesicle membrane</location>
        <topology evidence="1">Peripheral membrane protein</topology>
        <orientation evidence="1">Cytoplasmic side</orientation>
    </subcellularLocation>
    <subcellularLocation>
        <location evidence="3">Endoplasmic reticulum membrane</location>
        <topology evidence="3">Peripheral membrane protein</topology>
        <orientation evidence="3">Cytoplasmic side</orientation>
    </subcellularLocation>
    <subcellularLocation>
        <location evidence="2">Golgi apparatus membrane</location>
    </subcellularLocation>
</comment>
<feature type="domain" description="Sec23/Sec24 helical" evidence="17">
    <location>
        <begin position="974"/>
        <end position="1075"/>
    </location>
</feature>
<dbReference type="Pfam" id="PF04815">
    <property type="entry name" value="Sec23_helical"/>
    <property type="match status" value="1"/>
</dbReference>
<evidence type="ECO:0000313" key="20">
    <source>
        <dbReference type="Proteomes" id="UP001642483"/>
    </source>
</evidence>
<feature type="compositionally biased region" description="Polar residues" evidence="13">
    <location>
        <begin position="370"/>
        <end position="380"/>
    </location>
</feature>
<evidence type="ECO:0008006" key="21">
    <source>
        <dbReference type="Google" id="ProtNLM"/>
    </source>
</evidence>
<evidence type="ECO:0000256" key="10">
    <source>
        <dbReference type="ARBA" id="ARBA00023034"/>
    </source>
</evidence>
<dbReference type="PANTHER" id="PTHR13803">
    <property type="entry name" value="SEC24-RELATED PROTEIN"/>
    <property type="match status" value="1"/>
</dbReference>
<feature type="compositionally biased region" description="Polar residues" evidence="13">
    <location>
        <begin position="180"/>
        <end position="205"/>
    </location>
</feature>
<keyword evidence="5" id="KW-0813">Transport</keyword>
<dbReference type="InterPro" id="IPR012990">
    <property type="entry name" value="Beta-sandwich_Sec23_24"/>
</dbReference>
<feature type="domain" description="Gelsolin-like" evidence="14">
    <location>
        <begin position="1102"/>
        <end position="1174"/>
    </location>
</feature>
<dbReference type="InterPro" id="IPR036175">
    <property type="entry name" value="Sec23/24_helical_dom_sf"/>
</dbReference>
<feature type="compositionally biased region" description="Pro residues" evidence="13">
    <location>
        <begin position="335"/>
        <end position="349"/>
    </location>
</feature>
<dbReference type="InterPro" id="IPR029006">
    <property type="entry name" value="ADF-H/Gelsolin-like_dom_sf"/>
</dbReference>
<feature type="region of interest" description="Disordered" evidence="13">
    <location>
        <begin position="776"/>
        <end position="798"/>
    </location>
</feature>
<feature type="compositionally biased region" description="Polar residues" evidence="13">
    <location>
        <begin position="130"/>
        <end position="164"/>
    </location>
</feature>
<dbReference type="SUPFAM" id="SSF82919">
    <property type="entry name" value="Zn-finger domain of Sec23/24"/>
    <property type="match status" value="1"/>
</dbReference>
<comment type="caution">
    <text evidence="19">The sequence shown here is derived from an EMBL/GenBank/DDBJ whole genome shotgun (WGS) entry which is preliminary data.</text>
</comment>
<feature type="domain" description="Sec23/Sec24 trunk" evidence="16">
    <location>
        <begin position="631"/>
        <end position="874"/>
    </location>
</feature>
<keyword evidence="10" id="KW-0333">Golgi apparatus</keyword>
<feature type="region of interest" description="Disordered" evidence="13">
    <location>
        <begin position="1"/>
        <end position="59"/>
    </location>
</feature>
<evidence type="ECO:0000256" key="4">
    <source>
        <dbReference type="ARBA" id="ARBA00008334"/>
    </source>
</evidence>
<evidence type="ECO:0000256" key="9">
    <source>
        <dbReference type="ARBA" id="ARBA00022927"/>
    </source>
</evidence>
<evidence type="ECO:0000256" key="11">
    <source>
        <dbReference type="ARBA" id="ARBA00023136"/>
    </source>
</evidence>
<keyword evidence="6" id="KW-0963">Cytoplasm</keyword>
<gene>
    <name evidence="19" type="ORF">CVLEPA_LOCUS18552</name>
</gene>
<keyword evidence="12" id="KW-0968">Cytoplasmic vesicle</keyword>
<evidence type="ECO:0000256" key="5">
    <source>
        <dbReference type="ARBA" id="ARBA00022448"/>
    </source>
</evidence>
<dbReference type="InterPro" id="IPR006895">
    <property type="entry name" value="Znf_Sec23_Sec24"/>
</dbReference>
<name>A0ABP0G458_CLALP</name>
<sequence length="1228" mass="134882">MAYHNQHQPYTSQTNYNHAPTGNLAGQQVNDPFQPPQRGTPPSNQNEFRESRHGDDRQQVLNPQLNGEHAQGHVFPGQKAAQHPHQNLPPREHFGNPHDNFKIMSQPPMPGPPSVSAVQRSMGGGMPLHGSNQTRIDSGDHSSSVRGVLQASSLAGQPPLQKSFTPPPSSSPARHSPASNMQGQNALSSRSTPPSMIQPSATRTQGAFKPVSFVGGAGMPPPPLLGQQQTLRGSSTPSTGLGYGPPLPGQVASASPTPVQNSAITNPLFQGEQFKPPSSQFCTQPDPAMQQYPPPNSLQSPHQHPTSVQPPPFPEQVYPPSSGPASAMGQQMTAVPPPLSRPTYVPQPRPQLSQPSGAGLPLPPMPGQPYTPSSSVQGITHSGVGVAPPPLPGQPYQPQAVVRPPPMSNVASSMNATPPSSSAVPQSAAYAPVLNQPSSVANRQPTPGPYPGAMSNITNSMANMDMSEANRPINLMQETRALPFRKPVEQPLRFETNTNQGTLIPPDRKNCNPDVLRCTLKTMPHSQSLLNKVKLPLGLVIHPFKDLSSLPVISAGTIVRCKRCRTYINPFVSFLDERRWRCNMCFAVNEAPEEFLHHPVNKTYGQPHTRPECTNSTIEFIAPQEYMLRPPQPAVYLFLMDVSHSAIESGYLQIVCDSLLDHLDSLPGDARTQIGFLTYNGTVHFYRLSEGLPQPQMIIVSDIDDVFLPTPENLLVNLRESRDLVEDLLQQLPLIHNLNYEGEGDTYSSLGAALEVAKKLMTATGGRVTVFQQSIPNAGPGSVKPREDPNKRAGETPTALLNPATDFYKKMALDCSAHQIAVDFFFFNSLYIDIATLSCSSRFSAGDLHYYPSLHVKHNPMEAERLSHDLQRYLTRKIGFESVMRIRCTKGIGVHTFHGNFFVRSTDLLSLANVNPDSGYAVNLTIEDPLQDMSSACFQAALLYTTSKGERRIRVHTMCLPVVKSPAEVLNSVDCIAVVALLSKMGVDRSVTASVADARDALLNAVIDPLKAYKDTLPQGMTTGGVYVPRCLRLMPLYMQCVLKHPAFRMGVSTKLDDRVFSMVNLKMQPASYLLQGVHPDLYRVDDLHDEGAITVFEKEVPQPNILPLSAESILQTGAFLLDCGWRMYLLVGRQTSRSFINNVLGAPQFSNIEEPMYSIPELKNPQSEMFHTFVDWLQGSRPHYAPIRVIRDDMREKILFFSHLFQDRTESAMSYQEFIMHVQKQLN</sequence>
<dbReference type="InterPro" id="IPR036465">
    <property type="entry name" value="vWFA_dom_sf"/>
</dbReference>
<feature type="compositionally biased region" description="Polar residues" evidence="13">
    <location>
        <begin position="252"/>
        <end position="268"/>
    </location>
</feature>
<evidence type="ECO:0000259" key="14">
    <source>
        <dbReference type="Pfam" id="PF00626"/>
    </source>
</evidence>
<reference evidence="19 20" key="1">
    <citation type="submission" date="2024-02" db="EMBL/GenBank/DDBJ databases">
        <authorList>
            <person name="Daric V."/>
            <person name="Darras S."/>
        </authorList>
    </citation>
    <scope>NUCLEOTIDE SEQUENCE [LARGE SCALE GENOMIC DNA]</scope>
</reference>
<keyword evidence="9" id="KW-0653">Protein transport</keyword>
<evidence type="ECO:0000256" key="8">
    <source>
        <dbReference type="ARBA" id="ARBA00022892"/>
    </source>
</evidence>
<dbReference type="Pfam" id="PF08033">
    <property type="entry name" value="Sec23_BS"/>
    <property type="match status" value="1"/>
</dbReference>
<evidence type="ECO:0000256" key="12">
    <source>
        <dbReference type="ARBA" id="ARBA00023329"/>
    </source>
</evidence>
<keyword evidence="8" id="KW-0931">ER-Golgi transport</keyword>
<feature type="compositionally biased region" description="Polar residues" evidence="13">
    <location>
        <begin position="297"/>
        <end position="307"/>
    </location>
</feature>
<dbReference type="Pfam" id="PF00626">
    <property type="entry name" value="Gelsolin"/>
    <property type="match status" value="1"/>
</dbReference>
<keyword evidence="20" id="KW-1185">Reference proteome</keyword>
<organism evidence="19 20">
    <name type="scientific">Clavelina lepadiformis</name>
    <name type="common">Light-bulb sea squirt</name>
    <name type="synonym">Ascidia lepadiformis</name>
    <dbReference type="NCBI Taxonomy" id="159417"/>
    <lineage>
        <taxon>Eukaryota</taxon>
        <taxon>Metazoa</taxon>
        <taxon>Chordata</taxon>
        <taxon>Tunicata</taxon>
        <taxon>Ascidiacea</taxon>
        <taxon>Aplousobranchia</taxon>
        <taxon>Clavelinidae</taxon>
        <taxon>Clavelina</taxon>
    </lineage>
</organism>
<dbReference type="InterPro" id="IPR007123">
    <property type="entry name" value="Gelsolin-like_dom"/>
</dbReference>
<dbReference type="SUPFAM" id="SSF81995">
    <property type="entry name" value="beta-sandwich domain of Sec23/24"/>
    <property type="match status" value="1"/>
</dbReference>
<dbReference type="InterPro" id="IPR050550">
    <property type="entry name" value="SEC23_SEC24_subfamily"/>
</dbReference>
<comment type="similarity">
    <text evidence="4">Belongs to the SEC23/SEC24 family. SEC24 subfamily.</text>
</comment>
<dbReference type="SUPFAM" id="SSF53300">
    <property type="entry name" value="vWA-like"/>
    <property type="match status" value="1"/>
</dbReference>
<dbReference type="Gene3D" id="3.40.20.10">
    <property type="entry name" value="Severin"/>
    <property type="match status" value="1"/>
</dbReference>
<evidence type="ECO:0000256" key="13">
    <source>
        <dbReference type="SAM" id="MobiDB-lite"/>
    </source>
</evidence>
<dbReference type="InterPro" id="IPR036174">
    <property type="entry name" value="Znf_Sec23_Sec24_sf"/>
</dbReference>
<dbReference type="SUPFAM" id="SSF81811">
    <property type="entry name" value="Helical domain of Sec23/24"/>
    <property type="match status" value="1"/>
</dbReference>
<evidence type="ECO:0000256" key="7">
    <source>
        <dbReference type="ARBA" id="ARBA00022824"/>
    </source>
</evidence>
<feature type="domain" description="Zinc finger Sec23/Sec24-type" evidence="15">
    <location>
        <begin position="558"/>
        <end position="594"/>
    </location>
</feature>
<dbReference type="PANTHER" id="PTHR13803:SF39">
    <property type="entry name" value="SECRETORY 24AB, ISOFORM A"/>
    <property type="match status" value="1"/>
</dbReference>
<feature type="domain" description="Sec23/Sec24 beta-sandwich" evidence="18">
    <location>
        <begin position="879"/>
        <end position="963"/>
    </location>
</feature>
<evidence type="ECO:0000256" key="3">
    <source>
        <dbReference type="ARBA" id="ARBA00004397"/>
    </source>
</evidence>
<feature type="compositionally biased region" description="Basic and acidic residues" evidence="13">
    <location>
        <begin position="784"/>
        <end position="794"/>
    </location>
</feature>
<evidence type="ECO:0000259" key="18">
    <source>
        <dbReference type="Pfam" id="PF08033"/>
    </source>
</evidence>
<evidence type="ECO:0000256" key="6">
    <source>
        <dbReference type="ARBA" id="ARBA00022490"/>
    </source>
</evidence>
<dbReference type="Proteomes" id="UP001642483">
    <property type="component" value="Unassembled WGS sequence"/>
</dbReference>
<dbReference type="Gene3D" id="2.60.40.1670">
    <property type="entry name" value="beta-sandwich domain of Sec23/24"/>
    <property type="match status" value="1"/>
</dbReference>
<evidence type="ECO:0000313" key="19">
    <source>
        <dbReference type="EMBL" id="CAK8686619.1"/>
    </source>
</evidence>
<evidence type="ECO:0000259" key="16">
    <source>
        <dbReference type="Pfam" id="PF04811"/>
    </source>
</evidence>
<dbReference type="CDD" id="cd01479">
    <property type="entry name" value="Sec24-like"/>
    <property type="match status" value="1"/>
</dbReference>
<dbReference type="InterPro" id="IPR041742">
    <property type="entry name" value="Sec24-like_trunk_dom"/>
</dbReference>
<evidence type="ECO:0000259" key="17">
    <source>
        <dbReference type="Pfam" id="PF04815"/>
    </source>
</evidence>
<evidence type="ECO:0000256" key="2">
    <source>
        <dbReference type="ARBA" id="ARBA00004394"/>
    </source>
</evidence>
<keyword evidence="11" id="KW-0472">Membrane</keyword>
<evidence type="ECO:0000256" key="1">
    <source>
        <dbReference type="ARBA" id="ARBA00004299"/>
    </source>
</evidence>
<dbReference type="SUPFAM" id="SSF82754">
    <property type="entry name" value="C-terminal, gelsolin-like domain of Sec23/24"/>
    <property type="match status" value="1"/>
</dbReference>
<feature type="compositionally biased region" description="Basic and acidic residues" evidence="13">
    <location>
        <begin position="90"/>
        <end position="101"/>
    </location>
</feature>
<protein>
    <recommendedName>
        <fullName evidence="21">Protein transport protein Sec24A</fullName>
    </recommendedName>
</protein>